<accession>A0AAV6MPZ0</accession>
<evidence type="ECO:0000313" key="3">
    <source>
        <dbReference type="Proteomes" id="UP000685013"/>
    </source>
</evidence>
<protein>
    <submittedName>
        <fullName evidence="2">Uncharacterized protein</fullName>
    </submittedName>
</protein>
<feature type="compositionally biased region" description="Basic and acidic residues" evidence="1">
    <location>
        <begin position="87"/>
        <end position="96"/>
    </location>
</feature>
<dbReference type="Pfam" id="PF12609">
    <property type="entry name" value="DUF3774"/>
    <property type="match status" value="1"/>
</dbReference>
<feature type="region of interest" description="Disordered" evidence="1">
    <location>
        <begin position="76"/>
        <end position="96"/>
    </location>
</feature>
<dbReference type="Proteomes" id="UP000685013">
    <property type="component" value="Chromosome 13"/>
</dbReference>
<feature type="non-terminal residue" evidence="2">
    <location>
        <position position="1"/>
    </location>
</feature>
<reference evidence="2 3" key="1">
    <citation type="journal article" date="2021" name="Hortic Res">
        <title>The domestication of Cucurbita argyrosperma as revealed by the genome of its wild relative.</title>
        <authorList>
            <person name="Barrera-Redondo J."/>
            <person name="Sanchez-de la Vega G."/>
            <person name="Aguirre-Liguori J.A."/>
            <person name="Castellanos-Morales G."/>
            <person name="Gutierrez-Guerrero Y.T."/>
            <person name="Aguirre-Dugua X."/>
            <person name="Aguirre-Planter E."/>
            <person name="Tenaillon M.I."/>
            <person name="Lira-Saade R."/>
            <person name="Eguiarte L.E."/>
        </authorList>
    </citation>
    <scope>NUCLEOTIDE SEQUENCE [LARGE SCALE GENOMIC DNA]</scope>
    <source>
        <strain evidence="2">JBR-2021</strain>
    </source>
</reference>
<comment type="caution">
    <text evidence="2">The sequence shown here is derived from an EMBL/GenBank/DDBJ whole genome shotgun (WGS) entry which is preliminary data.</text>
</comment>
<proteinExistence type="predicted"/>
<evidence type="ECO:0000256" key="1">
    <source>
        <dbReference type="SAM" id="MobiDB-lite"/>
    </source>
</evidence>
<evidence type="ECO:0000313" key="2">
    <source>
        <dbReference type="EMBL" id="KAG6584036.1"/>
    </source>
</evidence>
<dbReference type="EMBL" id="JAGKQH010000013">
    <property type="protein sequence ID" value="KAG6584036.1"/>
    <property type="molecule type" value="Genomic_DNA"/>
</dbReference>
<dbReference type="PANTHER" id="PTHR33090">
    <property type="entry name" value="DUF3774 DOMAIN PROTEIN-RELATED"/>
    <property type="match status" value="1"/>
</dbReference>
<name>A0AAV6MPZ0_9ROSI</name>
<dbReference type="AlphaFoldDB" id="A0AAV6MPZ0"/>
<keyword evidence="3" id="KW-1185">Reference proteome</keyword>
<feature type="compositionally biased region" description="Basic residues" evidence="1">
    <location>
        <begin position="76"/>
        <end position="86"/>
    </location>
</feature>
<sequence>MSRRFYKGEISGMKDPTAKREAMLKAVRDHSGSSSNQGARGFYSGMDSSAAMAAKAEKLKRAEESLRKFIRKMVGRSKKRIERRGHKGVEDWQNRNQEEGRKKMSYLSRACMAAASVAVVEGGHADHFSKWNSETLFRSKRRFQNEDTASQELGAGSTGIGKDGEKVVKAEDSLHKVMYLNCWTQS</sequence>
<dbReference type="InterPro" id="IPR022251">
    <property type="entry name" value="DUF3774_wound-induced"/>
</dbReference>
<organism evidence="2 3">
    <name type="scientific">Cucurbita argyrosperma subsp. sororia</name>
    <dbReference type="NCBI Taxonomy" id="37648"/>
    <lineage>
        <taxon>Eukaryota</taxon>
        <taxon>Viridiplantae</taxon>
        <taxon>Streptophyta</taxon>
        <taxon>Embryophyta</taxon>
        <taxon>Tracheophyta</taxon>
        <taxon>Spermatophyta</taxon>
        <taxon>Magnoliopsida</taxon>
        <taxon>eudicotyledons</taxon>
        <taxon>Gunneridae</taxon>
        <taxon>Pentapetalae</taxon>
        <taxon>rosids</taxon>
        <taxon>fabids</taxon>
        <taxon>Cucurbitales</taxon>
        <taxon>Cucurbitaceae</taxon>
        <taxon>Cucurbiteae</taxon>
        <taxon>Cucurbita</taxon>
    </lineage>
</organism>
<gene>
    <name evidence="2" type="ORF">SDJN03_19968</name>
</gene>